<dbReference type="InterPro" id="IPR022686">
    <property type="entry name" value="G2P_N"/>
</dbReference>
<keyword evidence="4" id="KW-1185">Reference proteome</keyword>
<reference evidence="3 4" key="1">
    <citation type="submission" date="2016-02" db="EMBL/GenBank/DDBJ databases">
        <authorList>
            <person name="Wen L."/>
            <person name="He K."/>
            <person name="Yang H."/>
        </authorList>
    </citation>
    <scope>NUCLEOTIDE SEQUENCE [LARGE SCALE GENOMIC DNA]</scope>
    <source>
        <strain evidence="3 4">CV58</strain>
    </source>
</reference>
<dbReference type="RefSeq" id="WP_068388694.1">
    <property type="nucleotide sequence ID" value="NZ_LSZO01000090.1"/>
</dbReference>
<evidence type="ECO:0000313" key="4">
    <source>
        <dbReference type="Proteomes" id="UP000072660"/>
    </source>
</evidence>
<evidence type="ECO:0000313" key="3">
    <source>
        <dbReference type="EMBL" id="KXU38705.1"/>
    </source>
</evidence>
<name>A0A139SVT5_9GAMM</name>
<dbReference type="Pfam" id="PF05144">
    <property type="entry name" value="Phage_CRI"/>
    <property type="match status" value="1"/>
</dbReference>
<organism evidence="3 4">
    <name type="scientific">Ventosimonas gracilis</name>
    <dbReference type="NCBI Taxonomy" id="1680762"/>
    <lineage>
        <taxon>Bacteria</taxon>
        <taxon>Pseudomonadati</taxon>
        <taxon>Pseudomonadota</taxon>
        <taxon>Gammaproteobacteria</taxon>
        <taxon>Pseudomonadales</taxon>
        <taxon>Ventosimonadaceae</taxon>
        <taxon>Ventosimonas</taxon>
    </lineage>
</organism>
<sequence length="385" mass="44426">MIDWVSCFLPIIHPRLYAGEVIALNPDKTIEWSCERKLQVHGSWSSQIMVKSVGSAPPPNDANGRPDYSAPPLATHLYIQGNPAKWLQGHNIVGTDNLLELMLDTFDLLCEHLNLMPTDFERHNIKKGQYRLTRIDYNRMFDLPSRSDVQAWLRAAEFKAKSRHGRPLYNRGTLSFGSTSRHWKVVCYCKADEIQTKRSSKVSIEEIQLTSDAEFKRWIDNKLRVELRLLSRKLKDTTFDGRNLTTEFTHPENRAIIEHLTLQWAYNLTPEKLKTLFNEYVGGLDMSEQIELNSEQVLKLPNKLRGTYTLWKEGHDLKSILSNGTYYNHRKDLKEYGIDIAIRCDRAVNTSNVVPLIRILEAKPAGIPAFFFERGLVHRSARADY</sequence>
<proteinExistence type="predicted"/>
<dbReference type="EMBL" id="LSZO01000090">
    <property type="protein sequence ID" value="KXU38705.1"/>
    <property type="molecule type" value="Genomic_DNA"/>
</dbReference>
<dbReference type="InterPro" id="IPR022688">
    <property type="entry name" value="G2P_C"/>
</dbReference>
<evidence type="ECO:0008006" key="5">
    <source>
        <dbReference type="Google" id="ProtNLM"/>
    </source>
</evidence>
<dbReference type="NCBIfam" id="TIGR01629">
    <property type="entry name" value="rep_II_X"/>
    <property type="match status" value="1"/>
</dbReference>
<dbReference type="Pfam" id="PF05155">
    <property type="entry name" value="G2P_X_C"/>
    <property type="match status" value="1"/>
</dbReference>
<evidence type="ECO:0000259" key="2">
    <source>
        <dbReference type="Pfam" id="PF05155"/>
    </source>
</evidence>
<dbReference type="InterPro" id="IPR006516">
    <property type="entry name" value="G2P"/>
</dbReference>
<dbReference type="GO" id="GO:0006260">
    <property type="term" value="P:DNA replication"/>
    <property type="evidence" value="ECO:0007669"/>
    <property type="project" value="InterPro"/>
</dbReference>
<dbReference type="Proteomes" id="UP000072660">
    <property type="component" value="Unassembled WGS sequence"/>
</dbReference>
<gene>
    <name evidence="3" type="ORF">AXE65_00840</name>
</gene>
<accession>A0A139SVT5</accession>
<comment type="caution">
    <text evidence="3">The sequence shown here is derived from an EMBL/GenBank/DDBJ whole genome shotgun (WGS) entry which is preliminary data.</text>
</comment>
<dbReference type="OrthoDB" id="8479364at2"/>
<dbReference type="AlphaFoldDB" id="A0A139SVT5"/>
<evidence type="ECO:0000259" key="1">
    <source>
        <dbReference type="Pfam" id="PF05144"/>
    </source>
</evidence>
<feature type="domain" description="Replication-associated protein G2P N-terminal" evidence="1">
    <location>
        <begin position="1"/>
        <end position="238"/>
    </location>
</feature>
<protein>
    <recommendedName>
        <fullName evidence="5">Replication-associated protein G2P N-terminal domain-containing protein</fullName>
    </recommendedName>
</protein>
<feature type="domain" description="Replication-associated protein G2P C-terminal" evidence="2">
    <location>
        <begin position="292"/>
        <end position="376"/>
    </location>
</feature>